<gene>
    <name evidence="19 21" type="primary">merA</name>
    <name evidence="21" type="ORF">DM48_7705</name>
</gene>
<feature type="binding site" evidence="17">
    <location>
        <position position="403"/>
    </location>
    <ligand>
        <name>FAD</name>
        <dbReference type="ChEBI" id="CHEBI:57692"/>
    </ligand>
</feature>
<evidence type="ECO:0000256" key="12">
    <source>
        <dbReference type="ARBA" id="ARBA00023157"/>
    </source>
</evidence>
<comment type="cofactor">
    <cofactor evidence="16 17 19">
        <name>FAD</name>
        <dbReference type="ChEBI" id="CHEBI:57692"/>
    </cofactor>
    <text evidence="16 17 19">Binds 1 FAD per subunit.</text>
</comment>
<organism evidence="21 22">
    <name type="scientific">Burkholderia gladioli</name>
    <name type="common">Pseudomonas marginata</name>
    <name type="synonym">Phytomonas marginata</name>
    <dbReference type="NCBI Taxonomy" id="28095"/>
    <lineage>
        <taxon>Bacteria</taxon>
        <taxon>Pseudomonadati</taxon>
        <taxon>Pseudomonadota</taxon>
        <taxon>Betaproteobacteria</taxon>
        <taxon>Burkholderiales</taxon>
        <taxon>Burkholderiaceae</taxon>
        <taxon>Burkholderia</taxon>
    </lineage>
</organism>
<dbReference type="GO" id="GO:0016152">
    <property type="term" value="F:mercury (II) reductase (NADP+) activity"/>
    <property type="evidence" value="ECO:0007669"/>
    <property type="project" value="UniProtKB-UniRule"/>
</dbReference>
<dbReference type="Pfam" id="PF02852">
    <property type="entry name" value="Pyr_redox_dim"/>
    <property type="match status" value="1"/>
</dbReference>
<keyword evidence="8 16" id="KW-0274">FAD</keyword>
<evidence type="ECO:0000256" key="3">
    <source>
        <dbReference type="ARBA" id="ARBA00012661"/>
    </source>
</evidence>
<dbReference type="SUPFAM" id="SSF55008">
    <property type="entry name" value="HMA, heavy metal-associated domain"/>
    <property type="match status" value="1"/>
</dbReference>
<evidence type="ECO:0000256" key="19">
    <source>
        <dbReference type="RuleBase" id="RU361223"/>
    </source>
</evidence>
<keyword evidence="17" id="KW-0520">NAD</keyword>
<dbReference type="RefSeq" id="WP_036050964.1">
    <property type="nucleotide sequence ID" value="NZ_CADFAJ010000022.1"/>
</dbReference>
<dbReference type="SUPFAM" id="SSF51905">
    <property type="entry name" value="FAD/NAD(P)-binding domain"/>
    <property type="match status" value="1"/>
</dbReference>
<dbReference type="InterPro" id="IPR004099">
    <property type="entry name" value="Pyr_nucl-diS_OxRdtase_dimer"/>
</dbReference>
<evidence type="ECO:0000256" key="11">
    <source>
        <dbReference type="ARBA" id="ARBA00023002"/>
    </source>
</evidence>
<dbReference type="FunFam" id="3.30.70.100:FF:000001">
    <property type="entry name" value="ATPase copper transporting beta"/>
    <property type="match status" value="1"/>
</dbReference>
<dbReference type="AlphaFoldDB" id="A0AAW3EX89"/>
<dbReference type="InterPro" id="IPR036188">
    <property type="entry name" value="FAD/NAD-bd_sf"/>
</dbReference>
<comment type="subunit">
    <text evidence="2 16 19">Homodimer.</text>
</comment>
<keyword evidence="17" id="KW-0547">Nucleotide-binding</keyword>
<dbReference type="GO" id="GO:0050660">
    <property type="term" value="F:flavin adenine dinucleotide binding"/>
    <property type="evidence" value="ECO:0007669"/>
    <property type="project" value="UniProtKB-UniRule"/>
</dbReference>
<dbReference type="Pfam" id="PF07992">
    <property type="entry name" value="Pyr_redox_2"/>
    <property type="match status" value="1"/>
</dbReference>
<name>A0AAW3EX89_BURGA</name>
<feature type="domain" description="HMA" evidence="20">
    <location>
        <begin position="1"/>
        <end position="65"/>
    </location>
</feature>
<evidence type="ECO:0000256" key="2">
    <source>
        <dbReference type="ARBA" id="ARBA00011738"/>
    </source>
</evidence>
<dbReference type="InterPro" id="IPR016156">
    <property type="entry name" value="FAD/NAD-linked_Rdtase_dimer_sf"/>
</dbReference>
<keyword evidence="11 16" id="KW-0560">Oxidoreductase</keyword>
<evidence type="ECO:0000256" key="18">
    <source>
        <dbReference type="PIRSR" id="PIRSR000350-4"/>
    </source>
</evidence>
<evidence type="ECO:0000256" key="6">
    <source>
        <dbReference type="ARBA" id="ARBA00022630"/>
    </source>
</evidence>
<evidence type="ECO:0000256" key="16">
    <source>
        <dbReference type="PIRNR" id="PIRNR000350"/>
    </source>
</evidence>
<dbReference type="PANTHER" id="PTHR43014:SF2">
    <property type="entry name" value="MERCURIC REDUCTASE"/>
    <property type="match status" value="1"/>
</dbReference>
<accession>A0AAW3EX89</accession>
<dbReference type="InterPro" id="IPR001100">
    <property type="entry name" value="Pyr_nuc-diS_OxRdtase"/>
</dbReference>
<comment type="similarity">
    <text evidence="1 16 19">Belongs to the class-I pyridine nucleotide-disulfide oxidoreductase family.</text>
</comment>
<evidence type="ECO:0000256" key="4">
    <source>
        <dbReference type="ARBA" id="ARBA00014791"/>
    </source>
</evidence>
<keyword evidence="6 16" id="KW-0285">Flavoprotein</keyword>
<evidence type="ECO:0000256" key="5">
    <source>
        <dbReference type="ARBA" id="ARBA00022466"/>
    </source>
</evidence>
<evidence type="ECO:0000256" key="14">
    <source>
        <dbReference type="ARBA" id="ARBA00031725"/>
    </source>
</evidence>
<keyword evidence="12" id="KW-1015">Disulfide bond</keyword>
<feature type="binding site" evidence="17">
    <location>
        <position position="362"/>
    </location>
    <ligand>
        <name>NAD(+)</name>
        <dbReference type="ChEBI" id="CHEBI:57540"/>
    </ligand>
</feature>
<feature type="binding site" evidence="17">
    <location>
        <begin position="277"/>
        <end position="284"/>
    </location>
    <ligand>
        <name>NAD(+)</name>
        <dbReference type="ChEBI" id="CHEBI:57540"/>
    </ligand>
</feature>
<dbReference type="EMBL" id="JPGG01000017">
    <property type="protein sequence ID" value="KGC11426.1"/>
    <property type="molecule type" value="Genomic_DNA"/>
</dbReference>
<keyword evidence="13" id="KW-0676">Redox-active center</keyword>
<keyword evidence="9 16" id="KW-0521">NADP</keyword>
<dbReference type="NCBIfam" id="TIGR02053">
    <property type="entry name" value="MerA"/>
    <property type="match status" value="1"/>
</dbReference>
<dbReference type="InterPro" id="IPR017969">
    <property type="entry name" value="Heavy-metal-associated_CS"/>
</dbReference>
<evidence type="ECO:0000256" key="15">
    <source>
        <dbReference type="ARBA" id="ARBA00048984"/>
    </source>
</evidence>
<evidence type="ECO:0000256" key="10">
    <source>
        <dbReference type="ARBA" id="ARBA00022914"/>
    </source>
</evidence>
<evidence type="ECO:0000256" key="17">
    <source>
        <dbReference type="PIRSR" id="PIRSR000350-3"/>
    </source>
</evidence>
<dbReference type="Gene3D" id="3.50.50.60">
    <property type="entry name" value="FAD/NAD(P)-binding domain"/>
    <property type="match status" value="2"/>
</dbReference>
<dbReference type="InterPro" id="IPR023753">
    <property type="entry name" value="FAD/NAD-binding_dom"/>
</dbReference>
<proteinExistence type="inferred from homology"/>
<dbReference type="GO" id="GO:0050787">
    <property type="term" value="P:detoxification of mercury ion"/>
    <property type="evidence" value="ECO:0007669"/>
    <property type="project" value="InterPro"/>
</dbReference>
<dbReference type="EC" id="1.16.1.1" evidence="3 16"/>
<reference evidence="21 22" key="1">
    <citation type="submission" date="2014-04" db="EMBL/GenBank/DDBJ databases">
        <authorList>
            <person name="Bishop-Lilly K.A."/>
            <person name="Broomall S.M."/>
            <person name="Chain P.S."/>
            <person name="Chertkov O."/>
            <person name="Coyne S.R."/>
            <person name="Daligault H.E."/>
            <person name="Davenport K.W."/>
            <person name="Erkkila T."/>
            <person name="Frey K.G."/>
            <person name="Gibbons H.S."/>
            <person name="Gu W."/>
            <person name="Jaissle J."/>
            <person name="Johnson S.L."/>
            <person name="Koroleva G.I."/>
            <person name="Ladner J.T."/>
            <person name="Lo C.-C."/>
            <person name="Minogue T.D."/>
            <person name="Munk C."/>
            <person name="Palacios G.F."/>
            <person name="Redden C.L."/>
            <person name="Rosenzweig C.N."/>
            <person name="Scholz M.B."/>
            <person name="Teshima H."/>
            <person name="Xu Y."/>
        </authorList>
    </citation>
    <scope>NUCLEOTIDE SEQUENCE [LARGE SCALE GENOMIC DNA]</scope>
    <source>
        <strain evidence="22">gladioli</strain>
    </source>
</reference>
<dbReference type="Gene3D" id="3.30.390.30">
    <property type="match status" value="1"/>
</dbReference>
<dbReference type="PROSITE" id="PS50846">
    <property type="entry name" value="HMA_2"/>
    <property type="match status" value="1"/>
</dbReference>
<dbReference type="InterPro" id="IPR006121">
    <property type="entry name" value="HMA_dom"/>
</dbReference>
<evidence type="ECO:0000256" key="8">
    <source>
        <dbReference type="ARBA" id="ARBA00022827"/>
    </source>
</evidence>
<dbReference type="PIRSF" id="PIRSF000350">
    <property type="entry name" value="Mercury_reductase_MerA"/>
    <property type="match status" value="1"/>
</dbReference>
<comment type="caution">
    <text evidence="21">The sequence shown here is derived from an EMBL/GenBank/DDBJ whole genome shotgun (WGS) entry which is preliminary data.</text>
</comment>
<dbReference type="PROSITE" id="PS00076">
    <property type="entry name" value="PYRIDINE_REDOX_1"/>
    <property type="match status" value="1"/>
</dbReference>
<dbReference type="GO" id="GO:0003955">
    <property type="term" value="F:NAD(P)H dehydrogenase (quinone) activity"/>
    <property type="evidence" value="ECO:0007669"/>
    <property type="project" value="TreeGrafter"/>
</dbReference>
<evidence type="ECO:0000256" key="9">
    <source>
        <dbReference type="ARBA" id="ARBA00022857"/>
    </source>
</evidence>
<evidence type="ECO:0000256" key="1">
    <source>
        <dbReference type="ARBA" id="ARBA00007532"/>
    </source>
</evidence>
<dbReference type="InterPro" id="IPR036163">
    <property type="entry name" value="HMA_dom_sf"/>
</dbReference>
<comment type="catalytic activity">
    <reaction evidence="15 16 19">
        <text>Hg + NADP(+) + H(+) = Hg(2+) + NADPH</text>
        <dbReference type="Rhea" id="RHEA:23856"/>
        <dbReference type="ChEBI" id="CHEBI:15378"/>
        <dbReference type="ChEBI" id="CHEBI:16170"/>
        <dbReference type="ChEBI" id="CHEBI:16793"/>
        <dbReference type="ChEBI" id="CHEBI:57783"/>
        <dbReference type="ChEBI" id="CHEBI:58349"/>
        <dbReference type="EC" id="1.16.1.1"/>
    </reaction>
</comment>
<dbReference type="Proteomes" id="UP000029590">
    <property type="component" value="Unassembled WGS sequence"/>
</dbReference>
<dbReference type="Pfam" id="PF00403">
    <property type="entry name" value="HMA"/>
    <property type="match status" value="1"/>
</dbReference>
<dbReference type="PRINTS" id="PR00945">
    <property type="entry name" value="HGRDTASE"/>
</dbReference>
<dbReference type="SUPFAM" id="SSF55424">
    <property type="entry name" value="FAD/NAD-linked reductases, dimerisation (C-terminal) domain"/>
    <property type="match status" value="1"/>
</dbReference>
<evidence type="ECO:0000259" key="20">
    <source>
        <dbReference type="PROSITE" id="PS50846"/>
    </source>
</evidence>
<dbReference type="GO" id="GO:0050661">
    <property type="term" value="F:NADP binding"/>
    <property type="evidence" value="ECO:0007669"/>
    <property type="project" value="InterPro"/>
</dbReference>
<keyword evidence="5 16" id="KW-0475">Mercuric resistance</keyword>
<evidence type="ECO:0000313" key="21">
    <source>
        <dbReference type="EMBL" id="KGC11426.1"/>
    </source>
</evidence>
<protein>
    <recommendedName>
        <fullName evidence="4 16">Mercuric reductase</fullName>
        <ecNumber evidence="3 16">1.16.1.1</ecNumber>
    </recommendedName>
    <alternativeName>
        <fullName evidence="14 16">Hg(II) reductase</fullName>
    </alternativeName>
</protein>
<comment type="function">
    <text evidence="16">Resistance to Hg(2+) in bacteria appears to be governed by a specialized system which includes mercuric reductase. MerA protein is responsible for volatilizing mercury as Hg(0).</text>
</comment>
<sequence length="561" mass="58980">MTTLKITGMTCESCAVHVKDALEKVPGVQSAVVSYPKSTAQLTVDPGTSQDALATAVAGLGYTATLADAPSISARGGLLGKTLEWLGGRDKASADGEGLHIAVIGSGGAAMAAALKAVEHGARVTLIERGTIGGTCVNIGCVPSKIMIRAAHIAHLRRESPFDGGIAATVPSIDRRKLLTQQQARVDELRHSKYEGILNDTSAISVLHGEARFKDARSLSVRLDDGSERIVGFDRCLVATGASTAVPPIPGLKESPYWTSTEALVSETIPERLTVIGSSVVALELAQAFARLGSQVTILARNTLFFREEPAIGEAITAAFRDEGIEVLEHTQASQVAYVDSEFVLTTTRGEIRADKLLIATGRAPNTRNLALEAAGVKVNAQGSIVIDKGMRTSAPHIYAAGDCTDQPQFVYVAAAAGTRAAINMTGGDASLNLTAMPAVVFTDPQVASVGYSEAAARQDEIETDSRTLTLDNVPRALANFDTRGFIKLVIEKSSGRLIGVQAVTPEAGELIQTAVLAIRNRMTAQELADQLFPYLTMVEGLKLAAQTFSKDVKQLSCCAG</sequence>
<evidence type="ECO:0000256" key="13">
    <source>
        <dbReference type="ARBA" id="ARBA00023284"/>
    </source>
</evidence>
<dbReference type="PROSITE" id="PS01047">
    <property type="entry name" value="HMA_1"/>
    <property type="match status" value="1"/>
</dbReference>
<evidence type="ECO:0000256" key="7">
    <source>
        <dbReference type="ARBA" id="ARBA00022723"/>
    </source>
</evidence>
<keyword evidence="7 16" id="KW-0479">Metal-binding</keyword>
<dbReference type="PANTHER" id="PTHR43014">
    <property type="entry name" value="MERCURIC REDUCTASE"/>
    <property type="match status" value="1"/>
</dbReference>
<dbReference type="FunFam" id="3.30.390.30:FF:000001">
    <property type="entry name" value="Dihydrolipoyl dehydrogenase"/>
    <property type="match status" value="1"/>
</dbReference>
<dbReference type="CDD" id="cd00371">
    <property type="entry name" value="HMA"/>
    <property type="match status" value="1"/>
</dbReference>
<dbReference type="InterPro" id="IPR021179">
    <property type="entry name" value="Mercury_reductase_MerA"/>
</dbReference>
<dbReference type="GO" id="GO:0016668">
    <property type="term" value="F:oxidoreductase activity, acting on a sulfur group of donors, NAD(P) as acceptor"/>
    <property type="evidence" value="ECO:0007669"/>
    <property type="project" value="UniProtKB-UniRule"/>
</dbReference>
<keyword evidence="10 16" id="KW-0476">Mercury</keyword>
<dbReference type="GO" id="GO:0045340">
    <property type="term" value="F:mercury ion binding"/>
    <property type="evidence" value="ECO:0007669"/>
    <property type="project" value="InterPro"/>
</dbReference>
<evidence type="ECO:0000313" key="22">
    <source>
        <dbReference type="Proteomes" id="UP000029590"/>
    </source>
</evidence>
<feature type="binding site" evidence="17">
    <location>
        <position position="145"/>
    </location>
    <ligand>
        <name>FAD</name>
        <dbReference type="ChEBI" id="CHEBI:57692"/>
    </ligand>
</feature>
<feature type="disulfide bond" description="Redox-active" evidence="18">
    <location>
        <begin position="136"/>
        <end position="141"/>
    </location>
</feature>
<dbReference type="NCBIfam" id="NF010311">
    <property type="entry name" value="PRK13748.1"/>
    <property type="match status" value="1"/>
</dbReference>
<dbReference type="InterPro" id="IPR012999">
    <property type="entry name" value="Pyr_OxRdtase_I_AS"/>
</dbReference>
<dbReference type="Gene3D" id="3.30.70.100">
    <property type="match status" value="1"/>
</dbReference>